<protein>
    <submittedName>
        <fullName evidence="2">Uncharacterized protein</fullName>
    </submittedName>
</protein>
<reference evidence="2 3" key="1">
    <citation type="submission" date="2018-01" db="EMBL/GenBank/DDBJ databases">
        <title>Harnessing the power of phylogenomics to disentangle the directionality and signatures of interkingdom host jumping in the parasitic fungal genus Tolypocladium.</title>
        <authorList>
            <person name="Quandt C.A."/>
            <person name="Patterson W."/>
            <person name="Spatafora J.W."/>
        </authorList>
    </citation>
    <scope>NUCLEOTIDE SEQUENCE [LARGE SCALE GENOMIC DNA]</scope>
    <source>
        <strain evidence="2 3">NRBC 100945</strain>
    </source>
</reference>
<name>A0A2S4KPF7_9HYPO</name>
<dbReference type="Proteomes" id="UP000237481">
    <property type="component" value="Unassembled WGS sequence"/>
</dbReference>
<dbReference type="AlphaFoldDB" id="A0A2S4KPF7"/>
<dbReference type="EMBL" id="PKSG01000918">
    <property type="protein sequence ID" value="POR32061.1"/>
    <property type="molecule type" value="Genomic_DNA"/>
</dbReference>
<evidence type="ECO:0000256" key="1">
    <source>
        <dbReference type="SAM" id="MobiDB-lite"/>
    </source>
</evidence>
<sequence length="79" mass="8953">MTRFPFTAGAAKEQRRWDPRPLPGLANPNRGYETCAGEAYSPGRRCRRVIRVIRVADANRAFEKLAKLAPFCSLCSRRT</sequence>
<keyword evidence="3" id="KW-1185">Reference proteome</keyword>
<feature type="region of interest" description="Disordered" evidence="1">
    <location>
        <begin position="1"/>
        <end position="25"/>
    </location>
</feature>
<organism evidence="2 3">
    <name type="scientific">Tolypocladium paradoxum</name>
    <dbReference type="NCBI Taxonomy" id="94208"/>
    <lineage>
        <taxon>Eukaryota</taxon>
        <taxon>Fungi</taxon>
        <taxon>Dikarya</taxon>
        <taxon>Ascomycota</taxon>
        <taxon>Pezizomycotina</taxon>
        <taxon>Sordariomycetes</taxon>
        <taxon>Hypocreomycetidae</taxon>
        <taxon>Hypocreales</taxon>
        <taxon>Ophiocordycipitaceae</taxon>
        <taxon>Tolypocladium</taxon>
    </lineage>
</organism>
<evidence type="ECO:0000313" key="2">
    <source>
        <dbReference type="EMBL" id="POR32061.1"/>
    </source>
</evidence>
<comment type="caution">
    <text evidence="2">The sequence shown here is derived from an EMBL/GenBank/DDBJ whole genome shotgun (WGS) entry which is preliminary data.</text>
</comment>
<accession>A0A2S4KPF7</accession>
<proteinExistence type="predicted"/>
<evidence type="ECO:0000313" key="3">
    <source>
        <dbReference type="Proteomes" id="UP000237481"/>
    </source>
</evidence>
<gene>
    <name evidence="2" type="ORF">TPAR_07714</name>
</gene>